<dbReference type="SUPFAM" id="SSF48403">
    <property type="entry name" value="Ankyrin repeat"/>
    <property type="match status" value="1"/>
</dbReference>
<gene>
    <name evidence="2" type="ORF">M9Y10_025246</name>
</gene>
<feature type="transmembrane region" description="Helical" evidence="1">
    <location>
        <begin position="366"/>
        <end position="388"/>
    </location>
</feature>
<dbReference type="SMART" id="SM00248">
    <property type="entry name" value="ANK"/>
    <property type="match status" value="3"/>
</dbReference>
<dbReference type="Gene3D" id="1.25.40.20">
    <property type="entry name" value="Ankyrin repeat-containing domain"/>
    <property type="match status" value="1"/>
</dbReference>
<dbReference type="Pfam" id="PF13306">
    <property type="entry name" value="LRR_5"/>
    <property type="match status" value="2"/>
</dbReference>
<dbReference type="SUPFAM" id="SSF52058">
    <property type="entry name" value="L domain-like"/>
    <property type="match status" value="3"/>
</dbReference>
<accession>A0ABR2HCC3</accession>
<name>A0ABR2HCC3_9EUKA</name>
<dbReference type="Proteomes" id="UP001470230">
    <property type="component" value="Unassembled WGS sequence"/>
</dbReference>
<keyword evidence="1" id="KW-0472">Membrane</keyword>
<dbReference type="InterPro" id="IPR036770">
    <property type="entry name" value="Ankyrin_rpt-contain_sf"/>
</dbReference>
<evidence type="ECO:0000313" key="3">
    <source>
        <dbReference type="Proteomes" id="UP001470230"/>
    </source>
</evidence>
<protein>
    <recommendedName>
        <fullName evidence="4">Surface antigen BspA-like</fullName>
    </recommendedName>
</protein>
<dbReference type="InterPro" id="IPR002110">
    <property type="entry name" value="Ankyrin_rpt"/>
</dbReference>
<dbReference type="InterPro" id="IPR032675">
    <property type="entry name" value="LRR_dom_sf"/>
</dbReference>
<dbReference type="Gene3D" id="3.40.50.12480">
    <property type="match status" value="2"/>
</dbReference>
<dbReference type="InterPro" id="IPR026906">
    <property type="entry name" value="LRR_5"/>
</dbReference>
<proteinExistence type="predicted"/>
<dbReference type="InterPro" id="IPR053139">
    <property type="entry name" value="Surface_bspA-like"/>
</dbReference>
<keyword evidence="3" id="KW-1185">Reference proteome</keyword>
<sequence length="798" mass="90458">MEIQRYIDKLKNFQGLLIDFIDSSENAEEENKILANIFKDFNLLNNKEDMLEICGILSAIAKYHHRSSYFHDKIQNIILYLKKYLISNFTNFDIYFIFKDNKLILLILLTNQIIQIDEQIFNHIIKSRNGLDYQLFFYPEIKPFCDEKTLKSIENDLLKIDSNIFVDFNKKRKTGENDSTICNLIRNDSVKDFIIFVSQRNLSASTIINPSIFETHSFLLKYRYPKFIEYAAFFGASQIFKYLAISNGNLIPSLWLYAVHSNNPEIINLLKENYVTPKDETFCKCFKESIKCHHIEVAKYIEENLLKCDNQNAQEIAVKNCLHFYNYMNFPTIQISKYFYICCKYNHLKFVKFLSNESDVNINEKIVSNSICFYFNFCVFILLLVFYYNPLRIAANKKNIEIVDFLLTLPNIDIIPFALSDLSRLTHVKISSLLKEISEYEFSGCYSLKEVLFDVPSSVASIKSNAFFGCSSLVKIDIPSSVTNIDDSSFSECLSLKEVTFPPSLQSIGKKAFAKCSSLEQITIPSVISIGADAFIKCSSLKEVKICSALTSINDNAFFECSSLKVIKYPSSLASIGKNAFDGCSALEQIEIPSQVTKIECFTFAGCKSLKKIMILSNLTSIGRDAFSRCSSLEEIALSSSVSSIGHKAFNHCTSLKQITFPSSATCIDDYVFVKCLSLTEVRIPTSVKLIKKGSFAECSALKKIVIPSSVTMIEKDAFLDCISLDEITFENPSSLTTIKENAFFGCSSLLQISIPPSVKQIERGAFIDCSSLKEIKIPSVIDLKNIEIDSGVNILFI</sequence>
<organism evidence="2 3">
    <name type="scientific">Tritrichomonas musculus</name>
    <dbReference type="NCBI Taxonomy" id="1915356"/>
    <lineage>
        <taxon>Eukaryota</taxon>
        <taxon>Metamonada</taxon>
        <taxon>Parabasalia</taxon>
        <taxon>Tritrichomonadida</taxon>
        <taxon>Tritrichomonadidae</taxon>
        <taxon>Tritrichomonas</taxon>
    </lineage>
</organism>
<dbReference type="EMBL" id="JAPFFF010000036">
    <property type="protein sequence ID" value="KAK8843056.1"/>
    <property type="molecule type" value="Genomic_DNA"/>
</dbReference>
<dbReference type="Gene3D" id="3.80.10.10">
    <property type="entry name" value="Ribonuclease Inhibitor"/>
    <property type="match status" value="3"/>
</dbReference>
<dbReference type="PANTHER" id="PTHR45661:SF3">
    <property type="entry name" value="IG-LIKE DOMAIN-CONTAINING PROTEIN"/>
    <property type="match status" value="1"/>
</dbReference>
<keyword evidence="1" id="KW-1133">Transmembrane helix</keyword>
<evidence type="ECO:0000256" key="1">
    <source>
        <dbReference type="SAM" id="Phobius"/>
    </source>
</evidence>
<comment type="caution">
    <text evidence="2">The sequence shown here is derived from an EMBL/GenBank/DDBJ whole genome shotgun (WGS) entry which is preliminary data.</text>
</comment>
<keyword evidence="1" id="KW-0812">Transmembrane</keyword>
<dbReference type="PANTHER" id="PTHR45661">
    <property type="entry name" value="SURFACE ANTIGEN"/>
    <property type="match status" value="1"/>
</dbReference>
<evidence type="ECO:0000313" key="2">
    <source>
        <dbReference type="EMBL" id="KAK8843056.1"/>
    </source>
</evidence>
<reference evidence="2 3" key="1">
    <citation type="submission" date="2024-04" db="EMBL/GenBank/DDBJ databases">
        <title>Tritrichomonas musculus Genome.</title>
        <authorList>
            <person name="Alves-Ferreira E."/>
            <person name="Grigg M."/>
            <person name="Lorenzi H."/>
            <person name="Galac M."/>
        </authorList>
    </citation>
    <scope>NUCLEOTIDE SEQUENCE [LARGE SCALE GENOMIC DNA]</scope>
    <source>
        <strain evidence="2 3">EAF2021</strain>
    </source>
</reference>
<evidence type="ECO:0008006" key="4">
    <source>
        <dbReference type="Google" id="ProtNLM"/>
    </source>
</evidence>